<dbReference type="AlphaFoldDB" id="A0A9D4MUZ3"/>
<reference evidence="1" key="1">
    <citation type="journal article" date="2019" name="bioRxiv">
        <title>The Genome of the Zebra Mussel, Dreissena polymorpha: A Resource for Invasive Species Research.</title>
        <authorList>
            <person name="McCartney M.A."/>
            <person name="Auch B."/>
            <person name="Kono T."/>
            <person name="Mallez S."/>
            <person name="Zhang Y."/>
            <person name="Obille A."/>
            <person name="Becker A."/>
            <person name="Abrahante J.E."/>
            <person name="Garbe J."/>
            <person name="Badalamenti J.P."/>
            <person name="Herman A."/>
            <person name="Mangelson H."/>
            <person name="Liachko I."/>
            <person name="Sullivan S."/>
            <person name="Sone E.D."/>
            <person name="Koren S."/>
            <person name="Silverstein K.A.T."/>
            <person name="Beckman K.B."/>
            <person name="Gohl D.M."/>
        </authorList>
    </citation>
    <scope>NUCLEOTIDE SEQUENCE</scope>
    <source>
        <strain evidence="1">Duluth1</strain>
        <tissue evidence="1">Whole animal</tissue>
    </source>
</reference>
<evidence type="ECO:0000313" key="1">
    <source>
        <dbReference type="EMBL" id="KAH3884268.1"/>
    </source>
</evidence>
<keyword evidence="2" id="KW-1185">Reference proteome</keyword>
<proteinExistence type="predicted"/>
<name>A0A9D4MUZ3_DREPO</name>
<gene>
    <name evidence="1" type="ORF">DPMN_008246</name>
</gene>
<dbReference type="Proteomes" id="UP000828390">
    <property type="component" value="Unassembled WGS sequence"/>
</dbReference>
<reference evidence="1" key="2">
    <citation type="submission" date="2020-11" db="EMBL/GenBank/DDBJ databases">
        <authorList>
            <person name="McCartney M.A."/>
            <person name="Auch B."/>
            <person name="Kono T."/>
            <person name="Mallez S."/>
            <person name="Becker A."/>
            <person name="Gohl D.M."/>
            <person name="Silverstein K.A.T."/>
            <person name="Koren S."/>
            <person name="Bechman K.B."/>
            <person name="Herman A."/>
            <person name="Abrahante J.E."/>
            <person name="Garbe J."/>
        </authorList>
    </citation>
    <scope>NUCLEOTIDE SEQUENCE</scope>
    <source>
        <strain evidence="1">Duluth1</strain>
        <tissue evidence="1">Whole animal</tissue>
    </source>
</reference>
<organism evidence="1 2">
    <name type="scientific">Dreissena polymorpha</name>
    <name type="common">Zebra mussel</name>
    <name type="synonym">Mytilus polymorpha</name>
    <dbReference type="NCBI Taxonomy" id="45954"/>
    <lineage>
        <taxon>Eukaryota</taxon>
        <taxon>Metazoa</taxon>
        <taxon>Spiralia</taxon>
        <taxon>Lophotrochozoa</taxon>
        <taxon>Mollusca</taxon>
        <taxon>Bivalvia</taxon>
        <taxon>Autobranchia</taxon>
        <taxon>Heteroconchia</taxon>
        <taxon>Euheterodonta</taxon>
        <taxon>Imparidentia</taxon>
        <taxon>Neoheterodontei</taxon>
        <taxon>Myida</taxon>
        <taxon>Dreissenoidea</taxon>
        <taxon>Dreissenidae</taxon>
        <taxon>Dreissena</taxon>
    </lineage>
</organism>
<dbReference type="EMBL" id="JAIWYP010000001">
    <property type="protein sequence ID" value="KAH3884268.1"/>
    <property type="molecule type" value="Genomic_DNA"/>
</dbReference>
<accession>A0A9D4MUZ3</accession>
<sequence>MLICWSVRVATEARVARRRSSHLYIFPYRGELLRVALLIQLSPPPSSRTSSTLLELLSSPRCSGLVNRFLSSRDRYPDLPEVPSVEGREQRDSEITSVEVIRGGPGTRLFIFGLILQSKNIEGWPYRGTWGGGTQCAQRTGETVSGMKTTAGDIESGHKGRAACCTPLAELRAD</sequence>
<evidence type="ECO:0000313" key="2">
    <source>
        <dbReference type="Proteomes" id="UP000828390"/>
    </source>
</evidence>
<comment type="caution">
    <text evidence="1">The sequence shown here is derived from an EMBL/GenBank/DDBJ whole genome shotgun (WGS) entry which is preliminary data.</text>
</comment>
<protein>
    <submittedName>
        <fullName evidence="1">Uncharacterized protein</fullName>
    </submittedName>
</protein>